<dbReference type="RefSeq" id="WP_002052638.1">
    <property type="nucleotide sequence ID" value="NZ_JEXD01000067.1"/>
</dbReference>
<gene>
    <name evidence="1" type="ORF">J506_3895</name>
</gene>
<protein>
    <submittedName>
        <fullName evidence="1">Uncharacterized protein</fullName>
    </submittedName>
</protein>
<evidence type="ECO:0000313" key="2">
    <source>
        <dbReference type="Proteomes" id="UP000021108"/>
    </source>
</evidence>
<accession>A0A009QCB2</accession>
<dbReference type="AlphaFoldDB" id="A0A009QCB2"/>
<dbReference type="Proteomes" id="UP000021108">
    <property type="component" value="Unassembled WGS sequence"/>
</dbReference>
<sequence>MTKRKPKKDASITIHMPTDHKEQLSSLAEMLRAGQGASEYVYETLIKPHLQKLKAETKIKQKIFGLTESDKNHELHSDLSVRSETADIKKA</sequence>
<organism evidence="1 2">
    <name type="scientific">Acinetobacter baumannii 625974</name>
    <dbReference type="NCBI Taxonomy" id="1310607"/>
    <lineage>
        <taxon>Bacteria</taxon>
        <taxon>Pseudomonadati</taxon>
        <taxon>Pseudomonadota</taxon>
        <taxon>Gammaproteobacteria</taxon>
        <taxon>Moraxellales</taxon>
        <taxon>Moraxellaceae</taxon>
        <taxon>Acinetobacter</taxon>
        <taxon>Acinetobacter calcoaceticus/baumannii complex</taxon>
    </lineage>
</organism>
<comment type="caution">
    <text evidence="1">The sequence shown here is derived from an EMBL/GenBank/DDBJ whole genome shotgun (WGS) entry which is preliminary data.</text>
</comment>
<evidence type="ECO:0000313" key="1">
    <source>
        <dbReference type="EMBL" id="EXC04297.1"/>
    </source>
</evidence>
<proteinExistence type="predicted"/>
<dbReference type="PATRIC" id="fig|1310607.3.peg.3763"/>
<name>A0A009QCB2_ACIBA</name>
<dbReference type="EMBL" id="JEXD01000067">
    <property type="protein sequence ID" value="EXC04297.1"/>
    <property type="molecule type" value="Genomic_DNA"/>
</dbReference>
<reference evidence="1 2" key="1">
    <citation type="submission" date="2014-02" db="EMBL/GenBank/DDBJ databases">
        <title>Comparative genomics and transcriptomics to identify genetic mechanisms underlying the emergence of carbapenem resistant Acinetobacter baumannii (CRAb).</title>
        <authorList>
            <person name="Harris A.D."/>
            <person name="Johnson K.J."/>
            <person name="George J."/>
            <person name="Shefchek K."/>
            <person name="Daugherty S.C."/>
            <person name="Parankush S."/>
            <person name="Sadzewicz L."/>
            <person name="Tallon L."/>
            <person name="Sengamalay N."/>
            <person name="Hazen T.H."/>
            <person name="Rasko D.A."/>
        </authorList>
    </citation>
    <scope>NUCLEOTIDE SEQUENCE [LARGE SCALE GENOMIC DNA]</scope>
    <source>
        <strain evidence="1 2">625974</strain>
    </source>
</reference>